<sequence length="93" mass="11084">MYLLQGSKIEDVPFGVMALLNEKEFVIKSHMWTKNTMTQPQLHRFKMRFSQRYKDIERYTVLETELENIAVQLFQSTLFNTGKSGRPLKERIK</sequence>
<comment type="caution">
    <text evidence="1">The sequence shown here is derived from an EMBL/GenBank/DDBJ whole genome shotgun (WGS) entry which is preliminary data.</text>
</comment>
<evidence type="ECO:0000313" key="1">
    <source>
        <dbReference type="EMBL" id="KKN19058.1"/>
    </source>
</evidence>
<proteinExistence type="predicted"/>
<reference evidence="1" key="1">
    <citation type="journal article" date="2015" name="Nature">
        <title>Complex archaea that bridge the gap between prokaryotes and eukaryotes.</title>
        <authorList>
            <person name="Spang A."/>
            <person name="Saw J.H."/>
            <person name="Jorgensen S.L."/>
            <person name="Zaremba-Niedzwiedzka K."/>
            <person name="Martijn J."/>
            <person name="Lind A.E."/>
            <person name="van Eijk R."/>
            <person name="Schleper C."/>
            <person name="Guy L."/>
            <person name="Ettema T.J."/>
        </authorList>
    </citation>
    <scope>NUCLEOTIDE SEQUENCE</scope>
</reference>
<protein>
    <submittedName>
        <fullName evidence="1">Uncharacterized protein</fullName>
    </submittedName>
</protein>
<accession>A0A0F9RP49</accession>
<name>A0A0F9RP49_9ZZZZ</name>
<dbReference type="EMBL" id="LAZR01003370">
    <property type="protein sequence ID" value="KKN19058.1"/>
    <property type="molecule type" value="Genomic_DNA"/>
</dbReference>
<organism evidence="1">
    <name type="scientific">marine sediment metagenome</name>
    <dbReference type="NCBI Taxonomy" id="412755"/>
    <lineage>
        <taxon>unclassified sequences</taxon>
        <taxon>metagenomes</taxon>
        <taxon>ecological metagenomes</taxon>
    </lineage>
</organism>
<dbReference type="AlphaFoldDB" id="A0A0F9RP49"/>
<gene>
    <name evidence="1" type="ORF">LCGC14_0949480</name>
</gene>